<dbReference type="SMART" id="SM01313">
    <property type="entry name" value="Sec3-PIP2_bind"/>
    <property type="match status" value="1"/>
</dbReference>
<dbReference type="PANTHER" id="PTHR16092">
    <property type="entry name" value="SEC3/SYNTAXIN-RELATED"/>
    <property type="match status" value="1"/>
</dbReference>
<dbReference type="GO" id="GO:0005546">
    <property type="term" value="F:phosphatidylinositol-4,5-bisphosphate binding"/>
    <property type="evidence" value="ECO:0007669"/>
    <property type="project" value="TreeGrafter"/>
</dbReference>
<dbReference type="PANTHER" id="PTHR16092:SF14">
    <property type="entry name" value="EXOCYST COMPLEX COMPONENT 1 ISOFORM X1"/>
    <property type="match status" value="1"/>
</dbReference>
<dbReference type="GO" id="GO:0006893">
    <property type="term" value="P:Golgi to plasma membrane transport"/>
    <property type="evidence" value="ECO:0007669"/>
    <property type="project" value="TreeGrafter"/>
</dbReference>
<proteinExistence type="predicted"/>
<dbReference type="OMA" id="RMKNTMI"/>
<evidence type="ECO:0000256" key="1">
    <source>
        <dbReference type="SAM" id="MobiDB-lite"/>
    </source>
</evidence>
<reference evidence="3" key="4">
    <citation type="submission" date="2025-08" db="UniProtKB">
        <authorList>
            <consortium name="Ensembl"/>
        </authorList>
    </citation>
    <scope>IDENTIFICATION</scope>
</reference>
<dbReference type="Gene3D" id="2.30.29.90">
    <property type="match status" value="1"/>
</dbReference>
<organism evidence="3 4">
    <name type="scientific">Electrophorus electricus</name>
    <name type="common">Electric eel</name>
    <name type="synonym">Gymnotus electricus</name>
    <dbReference type="NCBI Taxonomy" id="8005"/>
    <lineage>
        <taxon>Eukaryota</taxon>
        <taxon>Metazoa</taxon>
        <taxon>Chordata</taxon>
        <taxon>Craniata</taxon>
        <taxon>Vertebrata</taxon>
        <taxon>Euteleostomi</taxon>
        <taxon>Actinopterygii</taxon>
        <taxon>Neopterygii</taxon>
        <taxon>Teleostei</taxon>
        <taxon>Ostariophysi</taxon>
        <taxon>Gymnotiformes</taxon>
        <taxon>Gymnotoidei</taxon>
        <taxon>Gymnotidae</taxon>
        <taxon>Electrophorus</taxon>
    </lineage>
</organism>
<dbReference type="Proteomes" id="UP000314983">
    <property type="component" value="Chromosome 3"/>
</dbReference>
<dbReference type="Ensembl" id="ENSEEET00000022557.2">
    <property type="protein sequence ID" value="ENSEEEP00000022307.2"/>
    <property type="gene ID" value="ENSEEEG00000010821.2"/>
</dbReference>
<dbReference type="STRING" id="8005.ENSEEEP00000022307"/>
<reference evidence="3" key="5">
    <citation type="submission" date="2025-09" db="UniProtKB">
        <authorList>
            <consortium name="Ensembl"/>
        </authorList>
    </citation>
    <scope>IDENTIFICATION</scope>
</reference>
<feature type="domain" description="Exocyst complex component Sec3 PIP2-binding N-terminal" evidence="2">
    <location>
        <begin position="41"/>
        <end position="133"/>
    </location>
</feature>
<sequence>MNIQSAISREIFTPRNEKLLVVIEVRKRRKRRLPFLTAGRKRDYVTFLCLSVTNKRPTQVFITKVKQYRGSPRFARRSQWSVEKLRQVDGINPNKDSPEFNLIFDHNSDQWVASSVAEKCMFVQILYHACQNYWEAKLCQGSVTAPGDQKASGTSGDQPMILAAESKKSLVASRPTEFINCQSKLLGDACSFNMVIYRCKIFLNRMKNTLILTHGQPQNSSQKGRQESFPSPPAPRHVGHVVRRASQVLSERTEDRPARILPRTKQLSDAAHKVRKYHPTPIHMPIHHQCMCGHLFQIID</sequence>
<reference evidence="4" key="2">
    <citation type="journal article" date="2017" name="Sci. Adv.">
        <title>A tail of two voltages: Proteomic comparison of the three electric organs of the electric eel.</title>
        <authorList>
            <person name="Traeger L.L."/>
            <person name="Sabat G."/>
            <person name="Barrett-Wilt G.A."/>
            <person name="Wells G.B."/>
            <person name="Sussman M.R."/>
        </authorList>
    </citation>
    <scope>NUCLEOTIDE SEQUENCE [LARGE SCALE GENOMIC DNA]</scope>
</reference>
<dbReference type="GO" id="GO:0000145">
    <property type="term" value="C:exocyst"/>
    <property type="evidence" value="ECO:0007669"/>
    <property type="project" value="TreeGrafter"/>
</dbReference>
<reference evidence="4" key="1">
    <citation type="journal article" date="2014" name="Science">
        <title>Nonhuman genetics. Genomic basis for the convergent evolution of electric organs.</title>
        <authorList>
            <person name="Gallant J.R."/>
            <person name="Traeger L.L."/>
            <person name="Volkening J.D."/>
            <person name="Moffett H."/>
            <person name="Chen P.H."/>
            <person name="Novina C.D."/>
            <person name="Phillips G.N.Jr."/>
            <person name="Anand R."/>
            <person name="Wells G.B."/>
            <person name="Pinch M."/>
            <person name="Guth R."/>
            <person name="Unguez G.A."/>
            <person name="Albert J.S."/>
            <person name="Zakon H.H."/>
            <person name="Samanta M.P."/>
            <person name="Sussman M.R."/>
        </authorList>
    </citation>
    <scope>NUCLEOTIDE SEQUENCE [LARGE SCALE GENOMIC DNA]</scope>
</reference>
<dbReference type="InterPro" id="IPR028258">
    <property type="entry name" value="Sec3-PIP2_bind"/>
</dbReference>
<dbReference type="GO" id="GO:0005886">
    <property type="term" value="C:plasma membrane"/>
    <property type="evidence" value="ECO:0007669"/>
    <property type="project" value="TreeGrafter"/>
</dbReference>
<dbReference type="GO" id="GO:0006887">
    <property type="term" value="P:exocytosis"/>
    <property type="evidence" value="ECO:0007669"/>
    <property type="project" value="TreeGrafter"/>
</dbReference>
<dbReference type="Pfam" id="PF15277">
    <property type="entry name" value="Sec3-PIP2_bind"/>
    <property type="match status" value="1"/>
</dbReference>
<name>A0A4W4FC59_ELEEL</name>
<dbReference type="AlphaFoldDB" id="A0A4W4FC59"/>
<accession>A0A4W4FC59</accession>
<dbReference type="GeneTree" id="ENSGT00940000156499"/>
<feature type="region of interest" description="Disordered" evidence="1">
    <location>
        <begin position="215"/>
        <end position="241"/>
    </location>
</feature>
<protein>
    <recommendedName>
        <fullName evidence="2">Exocyst complex component Sec3 PIP2-binding N-terminal domain-containing protein</fullName>
    </recommendedName>
</protein>
<evidence type="ECO:0000313" key="3">
    <source>
        <dbReference type="Ensembl" id="ENSEEEP00000022307.2"/>
    </source>
</evidence>
<keyword evidence="4" id="KW-1185">Reference proteome</keyword>
<reference evidence="3" key="3">
    <citation type="submission" date="2020-05" db="EMBL/GenBank/DDBJ databases">
        <title>Electrophorus electricus (electric eel) genome, fEleEle1, primary haplotype.</title>
        <authorList>
            <person name="Myers G."/>
            <person name="Meyer A."/>
            <person name="Fedrigo O."/>
            <person name="Formenti G."/>
            <person name="Rhie A."/>
            <person name="Tracey A."/>
            <person name="Sims Y."/>
            <person name="Jarvis E.D."/>
        </authorList>
    </citation>
    <scope>NUCLEOTIDE SEQUENCE [LARGE SCALE GENOMIC DNA]</scope>
</reference>
<evidence type="ECO:0000259" key="2">
    <source>
        <dbReference type="SMART" id="SM01313"/>
    </source>
</evidence>
<evidence type="ECO:0000313" key="4">
    <source>
        <dbReference type="Proteomes" id="UP000314983"/>
    </source>
</evidence>
<gene>
    <name evidence="3" type="primary">stxbp6l</name>
</gene>